<proteinExistence type="predicted"/>
<keyword evidence="2" id="KW-0732">Signal</keyword>
<evidence type="ECO:0000313" key="3">
    <source>
        <dbReference type="EMBL" id="ESS62954.1"/>
    </source>
</evidence>
<dbReference type="AlphaFoldDB" id="V5B5Q8"/>
<reference evidence="3 4" key="1">
    <citation type="journal article" date="2014" name="Genome Announc.">
        <title>Trypanosoma cruzi Clone Dm28c Draft Genome Sequence.</title>
        <authorList>
            <person name="Grisard E.C."/>
            <person name="Teixeira S.M."/>
            <person name="de Almeida L.G."/>
            <person name="Stoco P.H."/>
            <person name="Gerber A.L."/>
            <person name="Talavera-Lopez C."/>
            <person name="Lima O.C."/>
            <person name="Andersson B."/>
            <person name="de Vasconcelos A.T."/>
        </authorList>
    </citation>
    <scope>NUCLEOTIDE SEQUENCE [LARGE SCALE GENOMIC DNA]</scope>
    <source>
        <strain evidence="3 4">Dm28c</strain>
    </source>
</reference>
<organism evidence="3 4">
    <name type="scientific">Trypanosoma cruzi Dm28c</name>
    <dbReference type="NCBI Taxonomy" id="1416333"/>
    <lineage>
        <taxon>Eukaryota</taxon>
        <taxon>Discoba</taxon>
        <taxon>Euglenozoa</taxon>
        <taxon>Kinetoplastea</taxon>
        <taxon>Metakinetoplastina</taxon>
        <taxon>Trypanosomatida</taxon>
        <taxon>Trypanosomatidae</taxon>
        <taxon>Trypanosoma</taxon>
        <taxon>Schizotrypanum</taxon>
    </lineage>
</organism>
<evidence type="ECO:0000256" key="2">
    <source>
        <dbReference type="SAM" id="SignalP"/>
    </source>
</evidence>
<dbReference type="VEuPathDB" id="TriTrypDB:TCDM_09307"/>
<evidence type="ECO:0000256" key="1">
    <source>
        <dbReference type="SAM" id="Phobius"/>
    </source>
</evidence>
<keyword evidence="1" id="KW-1133">Transmembrane helix</keyword>
<feature type="chain" id="PRO_5004730693" evidence="2">
    <location>
        <begin position="18"/>
        <end position="98"/>
    </location>
</feature>
<dbReference type="Proteomes" id="UP000017861">
    <property type="component" value="Unassembled WGS sequence"/>
</dbReference>
<feature type="signal peptide" evidence="2">
    <location>
        <begin position="1"/>
        <end position="17"/>
    </location>
</feature>
<name>V5B5Q8_TRYCR</name>
<keyword evidence="1" id="KW-0472">Membrane</keyword>
<accession>V5B5Q8</accession>
<comment type="caution">
    <text evidence="3">The sequence shown here is derived from an EMBL/GenBank/DDBJ whole genome shotgun (WGS) entry which is preliminary data.</text>
</comment>
<protein>
    <submittedName>
        <fullName evidence="3">Putative mucin-associated surface protein (MASP)</fullName>
    </submittedName>
</protein>
<evidence type="ECO:0000313" key="4">
    <source>
        <dbReference type="Proteomes" id="UP000017861"/>
    </source>
</evidence>
<gene>
    <name evidence="3" type="ORF">TCDM_09307</name>
</gene>
<sequence>MIVFCFTCFRCAAVCSALLLPVSVTLNAYQTQSYARQAYSCFRRSMHTGAIWVKSLFFLCFTVFLLLVFSFGFVFPCVCVFLVVKLLRCVVRFLTLFV</sequence>
<feature type="transmembrane region" description="Helical" evidence="1">
    <location>
        <begin position="52"/>
        <end position="84"/>
    </location>
</feature>
<keyword evidence="1" id="KW-0812">Transmembrane</keyword>
<dbReference type="EMBL" id="AYLP01000151">
    <property type="protein sequence ID" value="ESS62954.1"/>
    <property type="molecule type" value="Genomic_DNA"/>
</dbReference>